<dbReference type="NCBIfam" id="TIGR02757">
    <property type="entry name" value="TIGR02757 family protein"/>
    <property type="match status" value="1"/>
</dbReference>
<proteinExistence type="predicted"/>
<reference evidence="2" key="1">
    <citation type="journal article" date="2019" name="Int. J. Syst. Evol. Microbiol.">
        <title>The Global Catalogue of Microorganisms (GCM) 10K type strain sequencing project: providing services to taxonomists for standard genome sequencing and annotation.</title>
        <authorList>
            <consortium name="The Broad Institute Genomics Platform"/>
            <consortium name="The Broad Institute Genome Sequencing Center for Infectious Disease"/>
            <person name="Wu L."/>
            <person name="Ma J."/>
        </authorList>
    </citation>
    <scope>NUCLEOTIDE SEQUENCE [LARGE SCALE GENOMIC DNA]</scope>
    <source>
        <strain evidence="2">JCM 17085</strain>
    </source>
</reference>
<sequence>MQDNLKAFLDAKVAQYNQPGFIANDPISIPHMFTKKQDIEIMGFWAATLAWGQRPTIIRKCKELITLMDGAPHDFIMNHEEIDLKKLLHFKHRTFNDIDTLYFIAFFRAHYENHESLESAFIQQEEQTKSAVMLRHSKRAGHAFPLTPREPQGDRPNFEEAPDEPIERYLNYFRRYFFSLPDYPHRTKKHVSSPSQKSTCKRLNMFLRWMVRNDNKAVDFGIWKQIKPADLIVPCDLHVDRVARHLKLITRKQTDWQTAIELTRRLREFDPADPVKYDFALFGLGIEERWGRDAILPILP</sequence>
<accession>A0ABP7X385</accession>
<name>A0ABP7X385_9SPHI</name>
<protein>
    <submittedName>
        <fullName evidence="1">TIGR02757 family protein</fullName>
    </submittedName>
</protein>
<dbReference type="EMBL" id="BAABCV010000011">
    <property type="protein sequence ID" value="GAA4102776.1"/>
    <property type="molecule type" value="Genomic_DNA"/>
</dbReference>
<evidence type="ECO:0000313" key="1">
    <source>
        <dbReference type="EMBL" id="GAA4102776.1"/>
    </source>
</evidence>
<dbReference type="Proteomes" id="UP001500841">
    <property type="component" value="Unassembled WGS sequence"/>
</dbReference>
<evidence type="ECO:0000313" key="2">
    <source>
        <dbReference type="Proteomes" id="UP001500841"/>
    </source>
</evidence>
<comment type="caution">
    <text evidence="1">The sequence shown here is derived from an EMBL/GenBank/DDBJ whole genome shotgun (WGS) entry which is preliminary data.</text>
</comment>
<keyword evidence="2" id="KW-1185">Reference proteome</keyword>
<gene>
    <name evidence="1" type="ORF">GCM10022392_29960</name>
</gene>
<dbReference type="InterPro" id="IPR014127">
    <property type="entry name" value="CHP02757"/>
</dbReference>
<dbReference type="Pfam" id="PF09674">
    <property type="entry name" value="DUF2400"/>
    <property type="match status" value="1"/>
</dbReference>
<organism evidence="1 2">
    <name type="scientific">Mucilaginibacter panaciglaebae</name>
    <dbReference type="NCBI Taxonomy" id="502331"/>
    <lineage>
        <taxon>Bacteria</taxon>
        <taxon>Pseudomonadati</taxon>
        <taxon>Bacteroidota</taxon>
        <taxon>Sphingobacteriia</taxon>
        <taxon>Sphingobacteriales</taxon>
        <taxon>Sphingobacteriaceae</taxon>
        <taxon>Mucilaginibacter</taxon>
    </lineage>
</organism>
<dbReference type="RefSeq" id="WP_345106282.1">
    <property type="nucleotide sequence ID" value="NZ_BAABCV010000011.1"/>
</dbReference>